<protein>
    <submittedName>
        <fullName evidence="1">Uncharacterized protein</fullName>
    </submittedName>
</protein>
<sequence>MAPIQQVEEEHDEEQEQEQETSLNTEKWNKHYSSKHKILFVGEEKIEKKYSNGISNARELEERGCIVLYDVDVKVMSQHFFLKTQRFDRIVYNFPHVGFLYPENSYCQIQLNKKLLKGFMTNAKALIKKDGGGEIHVTHKEGDPYNKWDLVRKAEKRGLFLHQSVPFFKDDYPGYDNKRAHGKLSDLSFPVGEASTYKFKLQTSLSNSL</sequence>
<gene>
    <name evidence="1" type="ORF">MILVUS5_LOCUS24574</name>
</gene>
<dbReference type="Proteomes" id="UP001177021">
    <property type="component" value="Unassembled WGS sequence"/>
</dbReference>
<organism evidence="1 2">
    <name type="scientific">Trifolium pratense</name>
    <name type="common">Red clover</name>
    <dbReference type="NCBI Taxonomy" id="57577"/>
    <lineage>
        <taxon>Eukaryota</taxon>
        <taxon>Viridiplantae</taxon>
        <taxon>Streptophyta</taxon>
        <taxon>Embryophyta</taxon>
        <taxon>Tracheophyta</taxon>
        <taxon>Spermatophyta</taxon>
        <taxon>Magnoliopsida</taxon>
        <taxon>eudicotyledons</taxon>
        <taxon>Gunneridae</taxon>
        <taxon>Pentapetalae</taxon>
        <taxon>rosids</taxon>
        <taxon>fabids</taxon>
        <taxon>Fabales</taxon>
        <taxon>Fabaceae</taxon>
        <taxon>Papilionoideae</taxon>
        <taxon>50 kb inversion clade</taxon>
        <taxon>NPAAA clade</taxon>
        <taxon>Hologalegina</taxon>
        <taxon>IRL clade</taxon>
        <taxon>Trifolieae</taxon>
        <taxon>Trifolium</taxon>
    </lineage>
</organism>
<dbReference type="EMBL" id="CASHSV030000311">
    <property type="protein sequence ID" value="CAJ2658143.1"/>
    <property type="molecule type" value="Genomic_DNA"/>
</dbReference>
<comment type="caution">
    <text evidence="1">The sequence shown here is derived from an EMBL/GenBank/DDBJ whole genome shotgun (WGS) entry which is preliminary data.</text>
</comment>
<name>A0ACB0KQJ5_TRIPR</name>
<reference evidence="1" key="1">
    <citation type="submission" date="2023-10" db="EMBL/GenBank/DDBJ databases">
        <authorList>
            <person name="Rodriguez Cubillos JULIANA M."/>
            <person name="De Vega J."/>
        </authorList>
    </citation>
    <scope>NUCLEOTIDE SEQUENCE</scope>
</reference>
<accession>A0ACB0KQJ5</accession>
<proteinExistence type="predicted"/>
<evidence type="ECO:0000313" key="1">
    <source>
        <dbReference type="EMBL" id="CAJ2658143.1"/>
    </source>
</evidence>
<evidence type="ECO:0000313" key="2">
    <source>
        <dbReference type="Proteomes" id="UP001177021"/>
    </source>
</evidence>
<keyword evidence="2" id="KW-1185">Reference proteome</keyword>